<dbReference type="InterPro" id="IPR036736">
    <property type="entry name" value="ACP-like_sf"/>
</dbReference>
<dbReference type="SUPFAM" id="SSF47336">
    <property type="entry name" value="ACP-like"/>
    <property type="match status" value="1"/>
</dbReference>
<name>A0A853CU23_9MICO</name>
<dbReference type="PROSITE" id="PS50075">
    <property type="entry name" value="CARRIER"/>
    <property type="match status" value="1"/>
</dbReference>
<dbReference type="Proteomes" id="UP000578352">
    <property type="component" value="Unassembled WGS sequence"/>
</dbReference>
<evidence type="ECO:0000259" key="1">
    <source>
        <dbReference type="PROSITE" id="PS50075"/>
    </source>
</evidence>
<dbReference type="Pfam" id="PF00550">
    <property type="entry name" value="PP-binding"/>
    <property type="match status" value="1"/>
</dbReference>
<evidence type="ECO:0000313" key="2">
    <source>
        <dbReference type="EMBL" id="NYJ22941.1"/>
    </source>
</evidence>
<reference evidence="2 3" key="1">
    <citation type="submission" date="2020-07" db="EMBL/GenBank/DDBJ databases">
        <title>Sequencing the genomes of 1000 actinobacteria strains.</title>
        <authorList>
            <person name="Klenk H.-P."/>
        </authorList>
    </citation>
    <scope>NUCLEOTIDE SEQUENCE [LARGE SCALE GENOMIC DNA]</scope>
    <source>
        <strain evidence="2 3">DSM 15165</strain>
    </source>
</reference>
<protein>
    <submittedName>
        <fullName evidence="2">Acyl carrier protein</fullName>
    </submittedName>
</protein>
<dbReference type="InterPro" id="IPR009081">
    <property type="entry name" value="PP-bd_ACP"/>
</dbReference>
<dbReference type="AlphaFoldDB" id="A0A853CU23"/>
<gene>
    <name evidence="2" type="ORF">HNR13_001228</name>
</gene>
<dbReference type="EMBL" id="JACCFL010000001">
    <property type="protein sequence ID" value="NYJ22941.1"/>
    <property type="molecule type" value="Genomic_DNA"/>
</dbReference>
<dbReference type="RefSeq" id="WP_179604930.1">
    <property type="nucleotide sequence ID" value="NZ_BAABEH010000001.1"/>
</dbReference>
<sequence length="81" mass="8556">MEITAPDVVDAIGSVMDELSHMQPDDAFADLDIDSLTLVEAAVILSNKFGVRVDEFELADAGNAHAAAAMLTNRLAPRNAS</sequence>
<organism evidence="2 3">
    <name type="scientific">Leifsonia shinshuensis</name>
    <dbReference type="NCBI Taxonomy" id="150026"/>
    <lineage>
        <taxon>Bacteria</taxon>
        <taxon>Bacillati</taxon>
        <taxon>Actinomycetota</taxon>
        <taxon>Actinomycetes</taxon>
        <taxon>Micrococcales</taxon>
        <taxon>Microbacteriaceae</taxon>
        <taxon>Leifsonia</taxon>
    </lineage>
</organism>
<evidence type="ECO:0000313" key="3">
    <source>
        <dbReference type="Proteomes" id="UP000578352"/>
    </source>
</evidence>
<accession>A0A853CU23</accession>
<proteinExistence type="predicted"/>
<dbReference type="Gene3D" id="1.10.1200.10">
    <property type="entry name" value="ACP-like"/>
    <property type="match status" value="1"/>
</dbReference>
<feature type="domain" description="Carrier" evidence="1">
    <location>
        <begin position="1"/>
        <end position="75"/>
    </location>
</feature>
<comment type="caution">
    <text evidence="2">The sequence shown here is derived from an EMBL/GenBank/DDBJ whole genome shotgun (WGS) entry which is preliminary data.</text>
</comment>